<keyword evidence="2" id="KW-0812">Transmembrane</keyword>
<evidence type="ECO:0000313" key="3">
    <source>
        <dbReference type="EMBL" id="CAD5224071.1"/>
    </source>
</evidence>
<evidence type="ECO:0000256" key="2">
    <source>
        <dbReference type="SAM" id="Phobius"/>
    </source>
</evidence>
<dbReference type="EMBL" id="CAJFCW020000005">
    <property type="protein sequence ID" value="CAG9119542.1"/>
    <property type="molecule type" value="Genomic_DNA"/>
</dbReference>
<feature type="transmembrane region" description="Helical" evidence="2">
    <location>
        <begin position="92"/>
        <end position="115"/>
    </location>
</feature>
<feature type="region of interest" description="Disordered" evidence="1">
    <location>
        <begin position="1"/>
        <end position="79"/>
    </location>
</feature>
<keyword evidence="4" id="KW-1185">Reference proteome</keyword>
<name>A0A811L8M2_9BILA</name>
<comment type="caution">
    <text evidence="3">The sequence shown here is derived from an EMBL/GenBank/DDBJ whole genome shotgun (WGS) entry which is preliminary data.</text>
</comment>
<reference evidence="3" key="1">
    <citation type="submission" date="2020-09" db="EMBL/GenBank/DDBJ databases">
        <authorList>
            <person name="Kikuchi T."/>
        </authorList>
    </citation>
    <scope>NUCLEOTIDE SEQUENCE</scope>
    <source>
        <strain evidence="3">SH1</strain>
    </source>
</reference>
<keyword evidence="2" id="KW-0472">Membrane</keyword>
<gene>
    <name evidence="3" type="ORF">BOKJ2_LOCUS10841</name>
</gene>
<protein>
    <submittedName>
        <fullName evidence="3">Uncharacterized protein</fullName>
    </submittedName>
</protein>
<feature type="compositionally biased region" description="Basic and acidic residues" evidence="1">
    <location>
        <begin position="1"/>
        <end position="16"/>
    </location>
</feature>
<dbReference type="Proteomes" id="UP000614601">
    <property type="component" value="Unassembled WGS sequence"/>
</dbReference>
<dbReference type="Proteomes" id="UP000783686">
    <property type="component" value="Unassembled WGS sequence"/>
</dbReference>
<evidence type="ECO:0000313" key="4">
    <source>
        <dbReference type="Proteomes" id="UP000614601"/>
    </source>
</evidence>
<dbReference type="EMBL" id="CAJFDH010000005">
    <property type="protein sequence ID" value="CAD5224071.1"/>
    <property type="molecule type" value="Genomic_DNA"/>
</dbReference>
<proteinExistence type="predicted"/>
<dbReference type="AlphaFoldDB" id="A0A811L8M2"/>
<evidence type="ECO:0000256" key="1">
    <source>
        <dbReference type="SAM" id="MobiDB-lite"/>
    </source>
</evidence>
<accession>A0A811L8M2</accession>
<organism evidence="3 4">
    <name type="scientific">Bursaphelenchus okinawaensis</name>
    <dbReference type="NCBI Taxonomy" id="465554"/>
    <lineage>
        <taxon>Eukaryota</taxon>
        <taxon>Metazoa</taxon>
        <taxon>Ecdysozoa</taxon>
        <taxon>Nematoda</taxon>
        <taxon>Chromadorea</taxon>
        <taxon>Rhabditida</taxon>
        <taxon>Tylenchina</taxon>
        <taxon>Tylenchomorpha</taxon>
        <taxon>Aphelenchoidea</taxon>
        <taxon>Aphelenchoididae</taxon>
        <taxon>Bursaphelenchus</taxon>
    </lineage>
</organism>
<feature type="compositionally biased region" description="Basic and acidic residues" evidence="1">
    <location>
        <begin position="57"/>
        <end position="73"/>
    </location>
</feature>
<sequence>MKKTNDQHLTPRKEADIPPESGGTSDIDKLPPGSDIEKDSSEKTPLTGKTSKRTSSKRTDKLAIDVRNSRSGDSRTLTNSSVQRNSFKNYRVIVYVVLGVFVGLIVIGTIIVIVFCV</sequence>
<keyword evidence="2" id="KW-1133">Transmembrane helix</keyword>